<keyword evidence="2 6" id="KW-0547">Nucleotide-binding</keyword>
<dbReference type="SMART" id="SM00220">
    <property type="entry name" value="S_TKc"/>
    <property type="match status" value="1"/>
</dbReference>
<evidence type="ECO:0000256" key="4">
    <source>
        <dbReference type="ARBA" id="ARBA00022840"/>
    </source>
</evidence>
<dbReference type="SUPFAM" id="SSF55550">
    <property type="entry name" value="SH2 domain"/>
    <property type="match status" value="1"/>
</dbReference>
<dbReference type="InterPro" id="IPR017441">
    <property type="entry name" value="Protein_kinase_ATP_BS"/>
</dbReference>
<dbReference type="GO" id="GO:0004715">
    <property type="term" value="F:non-membrane spanning protein tyrosine kinase activity"/>
    <property type="evidence" value="ECO:0007669"/>
    <property type="project" value="InterPro"/>
</dbReference>
<dbReference type="InterPro" id="IPR051286">
    <property type="entry name" value="JAK"/>
</dbReference>
<dbReference type="InterPro" id="IPR020635">
    <property type="entry name" value="Tyr_kinase_cat_dom"/>
</dbReference>
<keyword evidence="4 6" id="KW-0067">ATP-binding</keyword>
<evidence type="ECO:0000256" key="6">
    <source>
        <dbReference type="PROSITE-ProRule" id="PRU10141"/>
    </source>
</evidence>
<sequence>MSSDSNNRPEVVVDLCVPTLKPFQVSSHDAYLVDDLNQRACELAGIPPTFRFLTALFDLDRKMYLVPEDTIGGDSKGHQLQLRIRYHPASLDPIMGTPTMDLYYHQLRYRLLNGYTGHRGQNTELENKLFGLLVNDYVRQLVEKGDRPEGKTVDDLIGSTFPANCKFPWWKKHIVGKEFMQKVQIGFDHSNNDLVFIKCNYIEEIWNILEEFRQEKFAAQIFVNGSPYKCDLIVGQLGSSTEPGGPGLRIVHESDSRHVFLISQLCYLSLDGAQVEMHIMNKQPINIILQDERRVKEFLCLLDGYYRMTEKFMASLCGQTQHPTLVSLKRNRIHGPIPASVARKKLFENESRQGCYLVRQSQTHYRTYLVDLLLSNEVVETRTIVETPESNFRLDRDHEDSAFKTIPALVKARLRPAQDLYQLPPSEYDRTGLQFCRPTKGQSDDDAGERNEKETLALVLDPRKIHLETTLRSTVQQKVIQGRFGKKSVVVRFVGEIRYIQHFLNKANEVLKWKSREIVPVLGITIVSPVGLVSEYMPLGSLDMFLMHKGDELSIGDLGDASLCLAKAVWYLEESGLVHGKIRCRSAFVAECAQSSFKVKLGEPGLLSYDDRDIPWIAPEYLSVKDSVAYSLKADLYALGTTLWEIFHHAKDPFKFVPMEEARKFFAEGKRLSLADVPQEFCAIVADCWHSDPDERRSPRSIVRDIHQLLYQIYLPRKYNTYTDLDINSTVTAPLDSPEAPELPPLRAVPQRANDGLQRRPSATSQSSLASHRNWLSLFRSKKEYDTLSNVTSHSAAVSEQTIATEVTDAATEDDYGFMDSVDAVEINSEDWVIERKDLKLGNPLGQGFFGMVFEATLTRYSGMTEEQVAVKRMKSSVSEFSQKDLEREIEIMKTLRHPNIVEIKGICEEPEVLLVMEYLELGSLQMYLQVHKERLSHAQLIKFGYDIANAMAYLERKRIIHRDLAARNILVKSKSSVKISDFGLAHIVDREYYTIQTMHRNLPIKWYAPESILYGKFSIKSDVWSYGVALWEMFAFGDDPMPNDCDNLASLGEKLMAGHRLPLPKGCPADVYQIMRECWRSDHNLRPTFATLLDKTKNLADSTGWFDGTELVG</sequence>
<feature type="domain" description="Protein kinase" evidence="7">
    <location>
        <begin position="839"/>
        <end position="1107"/>
    </location>
</feature>
<dbReference type="InterPro" id="IPR001245">
    <property type="entry name" value="Ser-Thr/Tyr_kinase_cat_dom"/>
</dbReference>
<feature type="binding site" evidence="6">
    <location>
        <position position="872"/>
    </location>
    <ligand>
        <name>ATP</name>
        <dbReference type="ChEBI" id="CHEBI:30616"/>
    </ligand>
</feature>
<reference evidence="8 9" key="1">
    <citation type="journal article" date="2017" name="Gigascience">
        <title>Draft genome of the honey bee ectoparasitic mite, Tropilaelaps mercedesae, is shaped by the parasitic life history.</title>
        <authorList>
            <person name="Dong X."/>
            <person name="Armstrong S.D."/>
            <person name="Xia D."/>
            <person name="Makepeace B.L."/>
            <person name="Darby A.C."/>
            <person name="Kadowaki T."/>
        </authorList>
    </citation>
    <scope>NUCLEOTIDE SEQUENCE [LARGE SCALE GENOMIC DNA]</scope>
    <source>
        <strain evidence="8">Wuxi-XJTLU</strain>
    </source>
</reference>
<organism evidence="8 9">
    <name type="scientific">Tropilaelaps mercedesae</name>
    <dbReference type="NCBI Taxonomy" id="418985"/>
    <lineage>
        <taxon>Eukaryota</taxon>
        <taxon>Metazoa</taxon>
        <taxon>Ecdysozoa</taxon>
        <taxon>Arthropoda</taxon>
        <taxon>Chelicerata</taxon>
        <taxon>Arachnida</taxon>
        <taxon>Acari</taxon>
        <taxon>Parasitiformes</taxon>
        <taxon>Mesostigmata</taxon>
        <taxon>Gamasina</taxon>
        <taxon>Dermanyssoidea</taxon>
        <taxon>Laelapidae</taxon>
        <taxon>Tropilaelaps</taxon>
    </lineage>
</organism>
<dbReference type="SMART" id="SM00219">
    <property type="entry name" value="TyrKc"/>
    <property type="match status" value="1"/>
</dbReference>
<dbReference type="PRINTS" id="PR01823">
    <property type="entry name" value="JANUSKINASE"/>
</dbReference>
<dbReference type="PANTHER" id="PTHR45807">
    <property type="entry name" value="TYROSINE-PROTEIN KINASE HOPSCOTCH"/>
    <property type="match status" value="1"/>
</dbReference>
<dbReference type="PRINTS" id="PR00109">
    <property type="entry name" value="TYRKINASE"/>
</dbReference>
<gene>
    <name evidence="8" type="ORF">BIW11_12508</name>
</gene>
<dbReference type="GO" id="GO:0035556">
    <property type="term" value="P:intracellular signal transduction"/>
    <property type="evidence" value="ECO:0007669"/>
    <property type="project" value="InterPro"/>
</dbReference>
<dbReference type="InterPro" id="IPR036860">
    <property type="entry name" value="SH2_dom_sf"/>
</dbReference>
<dbReference type="SUPFAM" id="SSF56112">
    <property type="entry name" value="Protein kinase-like (PK-like)"/>
    <property type="match status" value="2"/>
</dbReference>
<dbReference type="Pfam" id="PF07714">
    <property type="entry name" value="PK_Tyr_Ser-Thr"/>
    <property type="match status" value="2"/>
</dbReference>
<dbReference type="FunCoup" id="A0A1V9X6C9">
    <property type="interactions" value="466"/>
</dbReference>
<comment type="caution">
    <text evidence="8">The sequence shown here is derived from an EMBL/GenBank/DDBJ whole genome shotgun (WGS) entry which is preliminary data.</text>
</comment>
<dbReference type="PROSITE" id="PS00107">
    <property type="entry name" value="PROTEIN_KINASE_ATP"/>
    <property type="match status" value="1"/>
</dbReference>
<evidence type="ECO:0000256" key="2">
    <source>
        <dbReference type="ARBA" id="ARBA00022741"/>
    </source>
</evidence>
<keyword evidence="5" id="KW-0829">Tyrosine-protein kinase</keyword>
<accession>A0A1V9X6C9</accession>
<keyword evidence="3 8" id="KW-0418">Kinase</keyword>
<dbReference type="InParanoid" id="A0A1V9X6C9"/>
<dbReference type="GO" id="GO:0005126">
    <property type="term" value="F:cytokine receptor binding"/>
    <property type="evidence" value="ECO:0007669"/>
    <property type="project" value="TreeGrafter"/>
</dbReference>
<feature type="domain" description="Protein kinase" evidence="7">
    <location>
        <begin position="465"/>
        <end position="710"/>
    </location>
</feature>
<proteinExistence type="predicted"/>
<dbReference type="PANTHER" id="PTHR45807:SF7">
    <property type="entry name" value="TYROSINE-PROTEIN KINASE HOPSCOTCH"/>
    <property type="match status" value="1"/>
</dbReference>
<keyword evidence="1" id="KW-0808">Transferase</keyword>
<dbReference type="OrthoDB" id="1915767at2759"/>
<evidence type="ECO:0000256" key="1">
    <source>
        <dbReference type="ARBA" id="ARBA00022679"/>
    </source>
</evidence>
<dbReference type="InterPro" id="IPR011009">
    <property type="entry name" value="Kinase-like_dom_sf"/>
</dbReference>
<dbReference type="PROSITE" id="PS50011">
    <property type="entry name" value="PROTEIN_KINASE_DOM"/>
    <property type="match status" value="2"/>
</dbReference>
<evidence type="ECO:0000259" key="7">
    <source>
        <dbReference type="PROSITE" id="PS50011"/>
    </source>
</evidence>
<dbReference type="InterPro" id="IPR000719">
    <property type="entry name" value="Prot_kinase_dom"/>
</dbReference>
<dbReference type="Proteomes" id="UP000192247">
    <property type="component" value="Unassembled WGS sequence"/>
</dbReference>
<evidence type="ECO:0000313" key="8">
    <source>
        <dbReference type="EMBL" id="OQR69047.1"/>
    </source>
</evidence>
<dbReference type="FunFam" id="1.10.510.10:FF:000554">
    <property type="entry name" value="Predicted protein"/>
    <property type="match status" value="1"/>
</dbReference>
<dbReference type="PROSITE" id="PS00109">
    <property type="entry name" value="PROTEIN_KINASE_TYR"/>
    <property type="match status" value="1"/>
</dbReference>
<evidence type="ECO:0000256" key="3">
    <source>
        <dbReference type="ARBA" id="ARBA00022777"/>
    </source>
</evidence>
<dbReference type="InterPro" id="IPR008266">
    <property type="entry name" value="Tyr_kinase_AS"/>
</dbReference>
<protein>
    <submittedName>
        <fullName evidence="8">Tyrosine-protein kinase JAK2-like</fullName>
    </submittedName>
</protein>
<dbReference type="GO" id="GO:0005829">
    <property type="term" value="C:cytosol"/>
    <property type="evidence" value="ECO:0007669"/>
    <property type="project" value="TreeGrafter"/>
</dbReference>
<dbReference type="Gene3D" id="3.30.505.10">
    <property type="entry name" value="SH2 domain"/>
    <property type="match status" value="1"/>
</dbReference>
<dbReference type="EMBL" id="MNPL01022345">
    <property type="protein sequence ID" value="OQR69047.1"/>
    <property type="molecule type" value="Genomic_DNA"/>
</dbReference>
<evidence type="ECO:0000256" key="5">
    <source>
        <dbReference type="ARBA" id="ARBA00023137"/>
    </source>
</evidence>
<name>A0A1V9X6C9_9ACAR</name>
<evidence type="ECO:0000313" key="9">
    <source>
        <dbReference type="Proteomes" id="UP000192247"/>
    </source>
</evidence>
<dbReference type="STRING" id="418985.A0A1V9X6C9"/>
<dbReference type="GO" id="GO:0005524">
    <property type="term" value="F:ATP binding"/>
    <property type="evidence" value="ECO:0007669"/>
    <property type="project" value="UniProtKB-UniRule"/>
</dbReference>
<dbReference type="CDD" id="cd00192">
    <property type="entry name" value="PTKc"/>
    <property type="match status" value="1"/>
</dbReference>
<dbReference type="GO" id="GO:0030154">
    <property type="term" value="P:cell differentiation"/>
    <property type="evidence" value="ECO:0007669"/>
    <property type="project" value="TreeGrafter"/>
</dbReference>
<dbReference type="InterPro" id="IPR016251">
    <property type="entry name" value="Tyr_kinase_non-rcpt_Jak/Tyk2"/>
</dbReference>
<dbReference type="GO" id="GO:0019221">
    <property type="term" value="P:cytokine-mediated signaling pathway"/>
    <property type="evidence" value="ECO:0007669"/>
    <property type="project" value="TreeGrafter"/>
</dbReference>
<dbReference type="Gene3D" id="1.10.510.10">
    <property type="entry name" value="Transferase(Phosphotransferase) domain 1"/>
    <property type="match status" value="2"/>
</dbReference>
<dbReference type="AlphaFoldDB" id="A0A1V9X6C9"/>
<dbReference type="GO" id="GO:0016020">
    <property type="term" value="C:membrane"/>
    <property type="evidence" value="ECO:0007669"/>
    <property type="project" value="InterPro"/>
</dbReference>
<keyword evidence="9" id="KW-1185">Reference proteome</keyword>
<dbReference type="GO" id="GO:0007259">
    <property type="term" value="P:cell surface receptor signaling pathway via JAK-STAT"/>
    <property type="evidence" value="ECO:0007669"/>
    <property type="project" value="TreeGrafter"/>
</dbReference>